<evidence type="ECO:0000313" key="2">
    <source>
        <dbReference type="RefSeq" id="XP_048138638.1"/>
    </source>
</evidence>
<sequence length="139" mass="16009">MQLPYIFCVTSLTVMHNYSLFICFYQGDAIPVALVENSGRCNKNENIEKVLPCGTAWIPNLVKTITEVALNGSKPILVNKKLIEGPNPDRRWKEFIPLVFAFQYFFIIKPLQRAIKNDMARETRPAWELRDTGLSSRKF</sequence>
<accession>A0ABM3HPW2</accession>
<dbReference type="Proteomes" id="UP000827889">
    <property type="component" value="Chromosome 7"/>
</dbReference>
<organism evidence="1 2">
    <name type="scientific">Rhodamnia argentea</name>
    <dbReference type="NCBI Taxonomy" id="178133"/>
    <lineage>
        <taxon>Eukaryota</taxon>
        <taxon>Viridiplantae</taxon>
        <taxon>Streptophyta</taxon>
        <taxon>Embryophyta</taxon>
        <taxon>Tracheophyta</taxon>
        <taxon>Spermatophyta</taxon>
        <taxon>Magnoliopsida</taxon>
        <taxon>eudicotyledons</taxon>
        <taxon>Gunneridae</taxon>
        <taxon>Pentapetalae</taxon>
        <taxon>rosids</taxon>
        <taxon>malvids</taxon>
        <taxon>Myrtales</taxon>
        <taxon>Myrtaceae</taxon>
        <taxon>Myrtoideae</taxon>
        <taxon>Myrteae</taxon>
        <taxon>Australasian group</taxon>
        <taxon>Rhodamnia</taxon>
    </lineage>
</organism>
<dbReference type="RefSeq" id="XP_048138638.1">
    <property type="nucleotide sequence ID" value="XM_048282681.1"/>
</dbReference>
<evidence type="ECO:0000313" key="3">
    <source>
        <dbReference type="RefSeq" id="XP_048138639.1"/>
    </source>
</evidence>
<gene>
    <name evidence="2 3" type="primary">LOC125316013</name>
</gene>
<dbReference type="InterPro" id="IPR027417">
    <property type="entry name" value="P-loop_NTPase"/>
</dbReference>
<reference evidence="2 3" key="1">
    <citation type="submission" date="2025-05" db="UniProtKB">
        <authorList>
            <consortium name="RefSeq"/>
        </authorList>
    </citation>
    <scope>IDENTIFICATION</scope>
    <source>
        <tissue evidence="2 3">Leaf</tissue>
    </source>
</reference>
<evidence type="ECO:0000313" key="1">
    <source>
        <dbReference type="Proteomes" id="UP000827889"/>
    </source>
</evidence>
<keyword evidence="1" id="KW-1185">Reference proteome</keyword>
<proteinExistence type="predicted"/>
<dbReference type="GeneID" id="125316013"/>
<protein>
    <submittedName>
        <fullName evidence="2 3">Translocase of chloroplast 34, chloroplastic-like</fullName>
    </submittedName>
</protein>
<name>A0ABM3HPW2_9MYRT</name>
<dbReference type="Gene3D" id="3.40.50.300">
    <property type="entry name" value="P-loop containing nucleotide triphosphate hydrolases"/>
    <property type="match status" value="1"/>
</dbReference>
<dbReference type="RefSeq" id="XP_048138639.1">
    <property type="nucleotide sequence ID" value="XM_048282682.1"/>
</dbReference>